<name>A0ABP9YWG3_9FUNG</name>
<dbReference type="EMBL" id="BAABUK010000009">
    <property type="protein sequence ID" value="GAA5811172.1"/>
    <property type="molecule type" value="Genomic_DNA"/>
</dbReference>
<feature type="compositionally biased region" description="Basic and acidic residues" evidence="8">
    <location>
        <begin position="1"/>
        <end position="25"/>
    </location>
</feature>
<evidence type="ECO:0000256" key="8">
    <source>
        <dbReference type="SAM" id="MobiDB-lite"/>
    </source>
</evidence>
<comment type="subcellular location">
    <subcellularLocation>
        <location evidence="3">Cytoplasm</location>
    </subcellularLocation>
    <subcellularLocation>
        <location evidence="2">Nucleus</location>
    </subcellularLocation>
</comment>
<organism evidence="10 11">
    <name type="scientific">Mucor flavus</name>
    <dbReference type="NCBI Taxonomy" id="439312"/>
    <lineage>
        <taxon>Eukaryota</taxon>
        <taxon>Fungi</taxon>
        <taxon>Fungi incertae sedis</taxon>
        <taxon>Mucoromycota</taxon>
        <taxon>Mucoromycotina</taxon>
        <taxon>Mucoromycetes</taxon>
        <taxon>Mucorales</taxon>
        <taxon>Mucorineae</taxon>
        <taxon>Mucoraceae</taxon>
        <taxon>Mucor</taxon>
    </lineage>
</organism>
<comment type="caution">
    <text evidence="10">The sequence shown here is derived from an EMBL/GenBank/DDBJ whole genome shotgun (WGS) entry which is preliminary data.</text>
</comment>
<accession>A0ABP9YWG3</accession>
<comment type="similarity">
    <text evidence="4">Belongs to the RTC4 family.</text>
</comment>
<protein>
    <recommendedName>
        <fullName evidence="5">Restriction of telomere capping protein 4</fullName>
    </recommendedName>
</protein>
<evidence type="ECO:0000256" key="4">
    <source>
        <dbReference type="ARBA" id="ARBA00009461"/>
    </source>
</evidence>
<evidence type="ECO:0000313" key="11">
    <source>
        <dbReference type="Proteomes" id="UP001473302"/>
    </source>
</evidence>
<dbReference type="Proteomes" id="UP001473302">
    <property type="component" value="Unassembled WGS sequence"/>
</dbReference>
<sequence>MTDFFNMERRRQGNDQRHANRDRHASNSALVRSAPVKPEASFSVPKKPKRVIQPDIEVDSESESDKEDVEDDEDDFKQPISKRLKIPARTKAVKNPFAVSTIPATTTYDDDMDDFRCPQKLMAPKLKLNLRKKNVKPINQEKQTILKSLDASKKLENNNKDKVKCPYCSEILFPMRPNIVKALKEIELKDEKHKKAEMKLIDKEDEFNMIKTRYISAAEKDEFCQLHYKELVVIPDGFDKGYPGQIDFDLIPQRIKRFNKELEDIISNKIQSEYRNIAEEAYREQGITQARSTMSVIQRFHWSLPGYYGPKGSAIIIQALSDMYLKTGYLKNHLVSQQLPLEFIQQVLVPETGLRLIRQDFLKKSTTPPSNSTLKAKRIMVDSCDYGSIVFPMDQPNID</sequence>
<reference evidence="10 11" key="1">
    <citation type="submission" date="2024-04" db="EMBL/GenBank/DDBJ databases">
        <title>genome sequences of Mucor flavus KT1a and Helicostylum pulchrum KT1b strains isolated from the surface of a dry-aged beef.</title>
        <authorList>
            <person name="Toyotome T."/>
            <person name="Hosono M."/>
            <person name="Torimaru M."/>
            <person name="Fukuda K."/>
            <person name="Mikami N."/>
        </authorList>
    </citation>
    <scope>NUCLEOTIDE SEQUENCE [LARGE SCALE GENOMIC DNA]</scope>
    <source>
        <strain evidence="10 11">KT1a</strain>
    </source>
</reference>
<proteinExistence type="inferred from homology"/>
<keyword evidence="11" id="KW-1185">Reference proteome</keyword>
<evidence type="ECO:0000256" key="1">
    <source>
        <dbReference type="ARBA" id="ARBA00002738"/>
    </source>
</evidence>
<feature type="region of interest" description="Disordered" evidence="8">
    <location>
        <begin position="1"/>
        <end position="78"/>
    </location>
</feature>
<feature type="compositionally biased region" description="Acidic residues" evidence="8">
    <location>
        <begin position="56"/>
        <end position="75"/>
    </location>
</feature>
<evidence type="ECO:0000256" key="6">
    <source>
        <dbReference type="ARBA" id="ARBA00022490"/>
    </source>
</evidence>
<evidence type="ECO:0000313" key="10">
    <source>
        <dbReference type="EMBL" id="GAA5811172.1"/>
    </source>
</evidence>
<feature type="domain" description="Restriction of telomere capping protein 4 C-terminal" evidence="9">
    <location>
        <begin position="265"/>
        <end position="393"/>
    </location>
</feature>
<keyword evidence="6" id="KW-0963">Cytoplasm</keyword>
<keyword evidence="7" id="KW-0539">Nucleus</keyword>
<evidence type="ECO:0000256" key="2">
    <source>
        <dbReference type="ARBA" id="ARBA00004123"/>
    </source>
</evidence>
<evidence type="ECO:0000256" key="3">
    <source>
        <dbReference type="ARBA" id="ARBA00004496"/>
    </source>
</evidence>
<dbReference type="InterPro" id="IPR028094">
    <property type="entry name" value="RTC4_C"/>
</dbReference>
<dbReference type="Pfam" id="PF14474">
    <property type="entry name" value="RTC4"/>
    <property type="match status" value="1"/>
</dbReference>
<comment type="function">
    <text evidence="1">May be involved in a process influencing telomere capping.</text>
</comment>
<dbReference type="InterPro" id="IPR039024">
    <property type="entry name" value="RTC4"/>
</dbReference>
<evidence type="ECO:0000259" key="9">
    <source>
        <dbReference type="SMART" id="SM01312"/>
    </source>
</evidence>
<dbReference type="SMART" id="SM01312">
    <property type="entry name" value="RTC4"/>
    <property type="match status" value="1"/>
</dbReference>
<dbReference type="PANTHER" id="PTHR41391">
    <property type="entry name" value="RESTRICTION OF TELOMERE CAPPING PROTEIN 4"/>
    <property type="match status" value="1"/>
</dbReference>
<gene>
    <name evidence="10" type="ORF">MFLAVUS_004602</name>
</gene>
<evidence type="ECO:0000256" key="5">
    <source>
        <dbReference type="ARBA" id="ARBA00015162"/>
    </source>
</evidence>
<dbReference type="PANTHER" id="PTHR41391:SF1">
    <property type="entry name" value="RESTRICTION OF TELOMERE CAPPING PROTEIN 4"/>
    <property type="match status" value="1"/>
</dbReference>
<evidence type="ECO:0000256" key="7">
    <source>
        <dbReference type="ARBA" id="ARBA00023242"/>
    </source>
</evidence>